<keyword evidence="1" id="KW-1133">Transmembrane helix</keyword>
<keyword evidence="1" id="KW-0812">Transmembrane</keyword>
<dbReference type="OrthoDB" id="283209at2"/>
<evidence type="ECO:0000313" key="3">
    <source>
        <dbReference type="Proteomes" id="UP000199163"/>
    </source>
</evidence>
<feature type="transmembrane region" description="Helical" evidence="1">
    <location>
        <begin position="31"/>
        <end position="59"/>
    </location>
</feature>
<name>A0A1G8GY13_9BACI</name>
<protein>
    <recommendedName>
        <fullName evidence="4">Solute:sodium symporter small subunit</fullName>
    </recommendedName>
</protein>
<reference evidence="2 3" key="1">
    <citation type="submission" date="2016-10" db="EMBL/GenBank/DDBJ databases">
        <authorList>
            <person name="de Groot N.N."/>
        </authorList>
    </citation>
    <scope>NUCLEOTIDE SEQUENCE [LARGE SCALE GENOMIC DNA]</scope>
    <source>
        <strain evidence="2 3">DSM 21632</strain>
    </source>
</reference>
<dbReference type="AlphaFoldDB" id="A0A1G8GY13"/>
<organism evidence="2 3">
    <name type="scientific">Alteribacillus persepolensis</name>
    <dbReference type="NCBI Taxonomy" id="568899"/>
    <lineage>
        <taxon>Bacteria</taxon>
        <taxon>Bacillati</taxon>
        <taxon>Bacillota</taxon>
        <taxon>Bacilli</taxon>
        <taxon>Bacillales</taxon>
        <taxon>Bacillaceae</taxon>
        <taxon>Alteribacillus</taxon>
    </lineage>
</organism>
<sequence>MALKKTLVVIGFIILTVLHFDFWWFDQIHPILFGFMPIALWFQVLVGGVLASVFLYFAYKVIWPDIPENFEE</sequence>
<dbReference type="RefSeq" id="WP_091274750.1">
    <property type="nucleotide sequence ID" value="NZ_FNDK01000017.1"/>
</dbReference>
<keyword evidence="3" id="KW-1185">Reference proteome</keyword>
<dbReference type="STRING" id="568899.SAMN05192534_11763"/>
<accession>A0A1G8GY13</accession>
<keyword evidence="1" id="KW-0472">Membrane</keyword>
<dbReference type="EMBL" id="FNDK01000017">
    <property type="protein sequence ID" value="SDH99244.1"/>
    <property type="molecule type" value="Genomic_DNA"/>
</dbReference>
<evidence type="ECO:0000256" key="1">
    <source>
        <dbReference type="SAM" id="Phobius"/>
    </source>
</evidence>
<gene>
    <name evidence="2" type="ORF">SAMN05192534_11763</name>
</gene>
<feature type="transmembrane region" description="Helical" evidence="1">
    <location>
        <begin position="7"/>
        <end position="25"/>
    </location>
</feature>
<evidence type="ECO:0008006" key="4">
    <source>
        <dbReference type="Google" id="ProtNLM"/>
    </source>
</evidence>
<evidence type="ECO:0000313" key="2">
    <source>
        <dbReference type="EMBL" id="SDH99244.1"/>
    </source>
</evidence>
<proteinExistence type="predicted"/>
<dbReference type="Proteomes" id="UP000199163">
    <property type="component" value="Unassembled WGS sequence"/>
</dbReference>